<dbReference type="SUPFAM" id="SSF158573">
    <property type="entry name" value="GINS helical bundle-like"/>
    <property type="match status" value="1"/>
</dbReference>
<dbReference type="PANTHER" id="PTHR21206:SF0">
    <property type="entry name" value="DNA REPLICATION COMPLEX GINS PROTEIN SLD5"/>
    <property type="match status" value="1"/>
</dbReference>
<dbReference type="CDD" id="cd11711">
    <property type="entry name" value="GINS_A_Sld5"/>
    <property type="match status" value="1"/>
</dbReference>
<evidence type="ECO:0000259" key="9">
    <source>
        <dbReference type="Pfam" id="PF16922"/>
    </source>
</evidence>
<dbReference type="PANTHER" id="PTHR21206">
    <property type="entry name" value="SLD5 PROTEIN"/>
    <property type="match status" value="1"/>
</dbReference>
<dbReference type="OrthoDB" id="338231at2759"/>
<dbReference type="GO" id="GO:0000811">
    <property type="term" value="C:GINS complex"/>
    <property type="evidence" value="ECO:0007669"/>
    <property type="project" value="UniProtKB-UniRule"/>
</dbReference>
<organism evidence="10 11">
    <name type="scientific">Pichia sorbitophila (strain ATCC MYA-4447 / BCRC 22081 / CBS 7064 / NBRC 10061 / NRRL Y-12695)</name>
    <name type="common">Hybrid yeast</name>
    <dbReference type="NCBI Taxonomy" id="559304"/>
    <lineage>
        <taxon>Eukaryota</taxon>
        <taxon>Fungi</taxon>
        <taxon>Dikarya</taxon>
        <taxon>Ascomycota</taxon>
        <taxon>Saccharomycotina</taxon>
        <taxon>Pichiomycetes</taxon>
        <taxon>Debaryomycetaceae</taxon>
        <taxon>Millerozyma</taxon>
    </lineage>
</organism>
<evidence type="ECO:0000256" key="5">
    <source>
        <dbReference type="ARBA" id="ARBA00022705"/>
    </source>
</evidence>
<dbReference type="Pfam" id="PF05916">
    <property type="entry name" value="Sld5"/>
    <property type="match status" value="1"/>
</dbReference>
<dbReference type="InParanoid" id="G8XZW9"/>
<evidence type="ECO:0000256" key="6">
    <source>
        <dbReference type="ARBA" id="ARBA00023242"/>
    </source>
</evidence>
<dbReference type="CDD" id="cd21692">
    <property type="entry name" value="GINS_B_Sld5"/>
    <property type="match status" value="1"/>
</dbReference>
<dbReference type="Proteomes" id="UP000005222">
    <property type="component" value="Chromosome N"/>
</dbReference>
<dbReference type="PIRSF" id="PIRSF007764">
    <property type="entry name" value="Sld5"/>
    <property type="match status" value="1"/>
</dbReference>
<comment type="function">
    <text evidence="7">The GINS complex plays an essential role in the initiation of DNA replication.</text>
</comment>
<evidence type="ECO:0000259" key="8">
    <source>
        <dbReference type="Pfam" id="PF05916"/>
    </source>
</evidence>
<evidence type="ECO:0000256" key="2">
    <source>
        <dbReference type="ARBA" id="ARBA00008187"/>
    </source>
</evidence>
<dbReference type="Gene3D" id="1.20.58.1030">
    <property type="match status" value="1"/>
</dbReference>
<comment type="subunit">
    <text evidence="3">Component of the GINS complex which is a heterotetramer of SLD5, PSF1, PSF2 and PSF3.</text>
</comment>
<dbReference type="Gene3D" id="3.40.5.60">
    <property type="match status" value="1"/>
</dbReference>
<accession>G8XZW9</accession>
<dbReference type="OMA" id="ILETAWI"/>
<keyword evidence="6 7" id="KW-0539">Nucleus</keyword>
<dbReference type="GO" id="GO:0006261">
    <property type="term" value="P:DNA-templated DNA replication"/>
    <property type="evidence" value="ECO:0007669"/>
    <property type="project" value="InterPro"/>
</dbReference>
<dbReference type="AlphaFoldDB" id="G8XZW9"/>
<dbReference type="InterPro" id="IPR008591">
    <property type="entry name" value="GINS_Sld5"/>
</dbReference>
<proteinExistence type="inferred from homology"/>
<dbReference type="InterPro" id="IPR036224">
    <property type="entry name" value="GINS_bundle-like_dom_sf"/>
</dbReference>
<evidence type="ECO:0000313" key="11">
    <source>
        <dbReference type="Proteomes" id="UP000005222"/>
    </source>
</evidence>
<gene>
    <name evidence="10" type="primary">Piso0_005771</name>
    <name evidence="10" type="ORF">GNLVRS01_PISO0N22233g</name>
</gene>
<evidence type="ECO:0000256" key="7">
    <source>
        <dbReference type="PIRNR" id="PIRNR007764"/>
    </source>
</evidence>
<evidence type="ECO:0000313" key="10">
    <source>
        <dbReference type="EMBL" id="CCE87228.1"/>
    </source>
</evidence>
<evidence type="ECO:0000256" key="1">
    <source>
        <dbReference type="ARBA" id="ARBA00004123"/>
    </source>
</evidence>
<dbReference type="eggNOG" id="KOG3176">
    <property type="taxonomic scope" value="Eukaryota"/>
</dbReference>
<evidence type="ECO:0000256" key="4">
    <source>
        <dbReference type="ARBA" id="ARBA00014804"/>
    </source>
</evidence>
<sequence>MSTTNIDDIIEDFAEQNRHTVKRFKSSDKAISSNVNIYDELVKAMLNERMAPDLLPYQHKLINEVLTKLSNQQQYLSDSHEYGDTNASSGIVDGDFKLQLMIIETEIERLSYMLRLYLRSRLSKIDKYTIHYISETSKPEEGSQEDTSLVSKQEMEYMHQHFKILTQLYNNSFLKKMPHFLTYLDDTSGGQSMISKPPVNNHVFVKSVSKKPFVISLDEDEDLELTENGIYVVKYKFIKPYVELGDVVLI</sequence>
<dbReference type="EMBL" id="FO082046">
    <property type="protein sequence ID" value="CCE87228.1"/>
    <property type="molecule type" value="Genomic_DNA"/>
</dbReference>
<dbReference type="InterPro" id="IPR038749">
    <property type="entry name" value="Sld5_GINS_A"/>
</dbReference>
<dbReference type="SUPFAM" id="SSF160059">
    <property type="entry name" value="PriA/YqbF domain"/>
    <property type="match status" value="1"/>
</dbReference>
<dbReference type="FunCoup" id="G8XZW9">
    <property type="interactions" value="1064"/>
</dbReference>
<feature type="domain" description="DNA replication complex GINS protein SLD5 C-terminal" evidence="9">
    <location>
        <begin position="197"/>
        <end position="250"/>
    </location>
</feature>
<reference evidence="10 11" key="1">
    <citation type="journal article" date="2012" name="G3 (Bethesda)">
        <title>Pichia sorbitophila, an interspecies yeast hybrid reveals early steps of genome resolution following polyploidization.</title>
        <authorList>
            <person name="Leh Louis V."/>
            <person name="Despons L."/>
            <person name="Friedrich A."/>
            <person name="Martin T."/>
            <person name="Durrens P."/>
            <person name="Casaregola S."/>
            <person name="Neuveglise C."/>
            <person name="Fairhead C."/>
            <person name="Marck C."/>
            <person name="Cruz J.A."/>
            <person name="Straub M.L."/>
            <person name="Kugler V."/>
            <person name="Sacerdot C."/>
            <person name="Uzunov Z."/>
            <person name="Thierry A."/>
            <person name="Weiss S."/>
            <person name="Bleykasten C."/>
            <person name="De Montigny J."/>
            <person name="Jacques N."/>
            <person name="Jung P."/>
            <person name="Lemaire M."/>
            <person name="Mallet S."/>
            <person name="Morel G."/>
            <person name="Richard G.F."/>
            <person name="Sarkar A."/>
            <person name="Savel G."/>
            <person name="Schacherer J."/>
            <person name="Seret M.L."/>
            <person name="Talla E."/>
            <person name="Samson G."/>
            <person name="Jubin C."/>
            <person name="Poulain J."/>
            <person name="Vacherie B."/>
            <person name="Barbe V."/>
            <person name="Pelletier E."/>
            <person name="Sherman D.J."/>
            <person name="Westhof E."/>
            <person name="Weissenbach J."/>
            <person name="Baret P.V."/>
            <person name="Wincker P."/>
            <person name="Gaillardin C."/>
            <person name="Dujon B."/>
            <person name="Souciet J.L."/>
        </authorList>
    </citation>
    <scope>NUCLEOTIDE SEQUENCE [LARGE SCALE GENOMIC DNA]</scope>
    <source>
        <strain evidence="11">ATCC MYA-4447 / BCRC 22081 / CBS 7064 / NBRC 10061 / NRRL Y-12695</strain>
    </source>
</reference>
<dbReference type="GO" id="GO:0000727">
    <property type="term" value="P:double-strand break repair via break-induced replication"/>
    <property type="evidence" value="ECO:0007669"/>
    <property type="project" value="TreeGrafter"/>
</dbReference>
<evidence type="ECO:0000256" key="3">
    <source>
        <dbReference type="ARBA" id="ARBA00011352"/>
    </source>
</evidence>
<comment type="subcellular location">
    <subcellularLocation>
        <location evidence="1 7">Nucleus</location>
    </subcellularLocation>
</comment>
<name>G8XZW9_PICSO</name>
<dbReference type="HOGENOM" id="CLU_071893_2_0_1"/>
<dbReference type="Pfam" id="PF16922">
    <property type="entry name" value="SLD5_C"/>
    <property type="match status" value="1"/>
</dbReference>
<dbReference type="InterPro" id="IPR031633">
    <property type="entry name" value="SLD5_C"/>
</dbReference>
<comment type="similarity">
    <text evidence="2 7">Belongs to the GINS4/SLD5 family.</text>
</comment>
<keyword evidence="5 7" id="KW-0235">DNA replication</keyword>
<feature type="domain" description="GINS subunit" evidence="8">
    <location>
        <begin position="85"/>
        <end position="172"/>
    </location>
</feature>
<dbReference type="STRING" id="559304.G8XZW9"/>
<keyword evidence="11" id="KW-1185">Reference proteome</keyword>
<dbReference type="InterPro" id="IPR021151">
    <property type="entry name" value="GINS_A"/>
</dbReference>
<protein>
    <recommendedName>
        <fullName evidence="4 7">DNA replication complex GINS protein SLD5</fullName>
    </recommendedName>
</protein>